<evidence type="ECO:0000256" key="1">
    <source>
        <dbReference type="SAM" id="MobiDB-lite"/>
    </source>
</evidence>
<dbReference type="Proteomes" id="UP001159427">
    <property type="component" value="Unassembled WGS sequence"/>
</dbReference>
<evidence type="ECO:0000313" key="3">
    <source>
        <dbReference type="EMBL" id="CAH3140741.1"/>
    </source>
</evidence>
<dbReference type="EMBL" id="CALNXI010000806">
    <property type="protein sequence ID" value="CAH3140741.1"/>
    <property type="molecule type" value="Genomic_DNA"/>
</dbReference>
<feature type="chain" id="PRO_5046102089" evidence="2">
    <location>
        <begin position="17"/>
        <end position="120"/>
    </location>
</feature>
<evidence type="ECO:0000313" key="4">
    <source>
        <dbReference type="Proteomes" id="UP001159427"/>
    </source>
</evidence>
<proteinExistence type="predicted"/>
<sequence>MLTVTWLFPLSPTVSSVYWKMSENKRLDIKTRKSLTIQRKHHPNADLVLEHETTRNFIPFKKRQRDSEGNLRNQTSPDRAANEAVTKFAKRVKQNSKQQAQDIEMRQWEEKQLHEDTPIE</sequence>
<name>A0ABN8PC75_9CNID</name>
<accession>A0ABN8PC75</accession>
<gene>
    <name evidence="3" type="ORF">PEVE_00041879</name>
</gene>
<feature type="region of interest" description="Disordered" evidence="1">
    <location>
        <begin position="58"/>
        <end position="82"/>
    </location>
</feature>
<feature type="signal peptide" evidence="2">
    <location>
        <begin position="1"/>
        <end position="16"/>
    </location>
</feature>
<reference evidence="3 4" key="1">
    <citation type="submission" date="2022-05" db="EMBL/GenBank/DDBJ databases">
        <authorList>
            <consortium name="Genoscope - CEA"/>
            <person name="William W."/>
        </authorList>
    </citation>
    <scope>NUCLEOTIDE SEQUENCE [LARGE SCALE GENOMIC DNA]</scope>
</reference>
<keyword evidence="4" id="KW-1185">Reference proteome</keyword>
<keyword evidence="2" id="KW-0732">Signal</keyword>
<evidence type="ECO:0000256" key="2">
    <source>
        <dbReference type="SAM" id="SignalP"/>
    </source>
</evidence>
<comment type="caution">
    <text evidence="3">The sequence shown here is derived from an EMBL/GenBank/DDBJ whole genome shotgun (WGS) entry which is preliminary data.</text>
</comment>
<organism evidence="3 4">
    <name type="scientific">Porites evermanni</name>
    <dbReference type="NCBI Taxonomy" id="104178"/>
    <lineage>
        <taxon>Eukaryota</taxon>
        <taxon>Metazoa</taxon>
        <taxon>Cnidaria</taxon>
        <taxon>Anthozoa</taxon>
        <taxon>Hexacorallia</taxon>
        <taxon>Scleractinia</taxon>
        <taxon>Fungiina</taxon>
        <taxon>Poritidae</taxon>
        <taxon>Porites</taxon>
    </lineage>
</organism>
<protein>
    <submittedName>
        <fullName evidence="3">Uncharacterized protein</fullName>
    </submittedName>
</protein>